<dbReference type="CDD" id="cd01029">
    <property type="entry name" value="TOPRIM_primases"/>
    <property type="match status" value="1"/>
</dbReference>
<accession>A0A1Q5TMT6</accession>
<dbReference type="OrthoDB" id="784829at2"/>
<keyword evidence="3" id="KW-1185">Reference proteome</keyword>
<protein>
    <submittedName>
        <fullName evidence="2">DNA primase</fullName>
    </submittedName>
</protein>
<sequence length="326" mass="36479">MNRIKTADAVIGRWPEIFAYYKLPPVTGKHHFKGKCPICGRKGKFRIDDRDGRGTFICTCNAGDGWKLLTLTQGKEYKALADEIDLLLGIQSDKRSVVKKETNITTFRNRVTACYATNLSNLKGTQGEAYLRNRGIHVLPADNVKYCAEQPVRNGKLQAIWSLVTDAKGTLCYLHRTYLDGDRKADITPQKKLDAMQEDSYRDHAQSPAIRMFPVDSTLGIAEGIETALSCKQIYGVNTWSVVNAGFMERFLVPRGVKHLIIFADNDWSATGEAAAYICANKNLLANNDIEKVSVRYPDMGDFNDLLQQGCQARERVFVKKTAETA</sequence>
<gene>
    <name evidence="2" type="ORF">Xentx_03397</name>
</gene>
<evidence type="ECO:0000259" key="1">
    <source>
        <dbReference type="SMART" id="SM00778"/>
    </source>
</evidence>
<evidence type="ECO:0000313" key="3">
    <source>
        <dbReference type="Proteomes" id="UP000186277"/>
    </source>
</evidence>
<dbReference type="Pfam" id="PF08273">
    <property type="entry name" value="Zn_Ribbon_Prim"/>
    <property type="match status" value="1"/>
</dbReference>
<proteinExistence type="predicted"/>
<feature type="domain" description="DNA primase/helicase Gp4 N-terminal Bacteriophage T7-like" evidence="1">
    <location>
        <begin position="31"/>
        <end position="66"/>
    </location>
</feature>
<dbReference type="RefSeq" id="WP_074021667.1">
    <property type="nucleotide sequence ID" value="NZ_CAWMWP010000067.1"/>
</dbReference>
<dbReference type="InterPro" id="IPR013237">
    <property type="entry name" value="Phage_T7_Gp4_N"/>
</dbReference>
<dbReference type="AlphaFoldDB" id="A0A1Q5TMT6"/>
<dbReference type="SMART" id="SM00778">
    <property type="entry name" value="Prim_Zn_Ribbon"/>
    <property type="match status" value="1"/>
</dbReference>
<dbReference type="GO" id="GO:0004386">
    <property type="term" value="F:helicase activity"/>
    <property type="evidence" value="ECO:0007669"/>
    <property type="project" value="InterPro"/>
</dbReference>
<dbReference type="InterPro" id="IPR055570">
    <property type="entry name" value="DUF7146"/>
</dbReference>
<dbReference type="GO" id="GO:0008270">
    <property type="term" value="F:zinc ion binding"/>
    <property type="evidence" value="ECO:0007669"/>
    <property type="project" value="InterPro"/>
</dbReference>
<reference evidence="2 3" key="1">
    <citation type="submission" date="2016-09" db="EMBL/GenBank/DDBJ databases">
        <title>Xenorhabdus thuongxuanensis sp. nov. and Xenorhabdus eapokensis sp. nov., isolated from Steinernema species.</title>
        <authorList>
            <person name="Kaempfer P."/>
            <person name="Tobias N.J."/>
            <person name="Phan Ke L."/>
            <person name="Bode H.B."/>
            <person name="Glaeser S.P."/>
        </authorList>
    </citation>
    <scope>NUCLEOTIDE SEQUENCE [LARGE SCALE GENOMIC DNA]</scope>
    <source>
        <strain evidence="2 3">30TX1</strain>
    </source>
</reference>
<dbReference type="EMBL" id="MKGR01000041">
    <property type="protein sequence ID" value="OKP01524.1"/>
    <property type="molecule type" value="Genomic_DNA"/>
</dbReference>
<dbReference type="InterPro" id="IPR006171">
    <property type="entry name" value="TOPRIM_dom"/>
</dbReference>
<comment type="caution">
    <text evidence="2">The sequence shown here is derived from an EMBL/GenBank/DDBJ whole genome shotgun (WGS) entry which is preliminary data.</text>
</comment>
<name>A0A1Q5TMT6_9GAMM</name>
<dbReference type="Proteomes" id="UP000186277">
    <property type="component" value="Unassembled WGS sequence"/>
</dbReference>
<dbReference type="InterPro" id="IPR034154">
    <property type="entry name" value="TOPRIM_DnaG/twinkle"/>
</dbReference>
<organism evidence="2 3">
    <name type="scientific">Xenorhabdus thuongxuanensis</name>
    <dbReference type="NCBI Taxonomy" id="1873484"/>
    <lineage>
        <taxon>Bacteria</taxon>
        <taxon>Pseudomonadati</taxon>
        <taxon>Pseudomonadota</taxon>
        <taxon>Gammaproteobacteria</taxon>
        <taxon>Enterobacterales</taxon>
        <taxon>Morganellaceae</taxon>
        <taxon>Xenorhabdus</taxon>
    </lineage>
</organism>
<dbReference type="Pfam" id="PF13362">
    <property type="entry name" value="Toprim_3"/>
    <property type="match status" value="1"/>
</dbReference>
<dbReference type="Pfam" id="PF23639">
    <property type="entry name" value="DUF7146"/>
    <property type="match status" value="1"/>
</dbReference>
<evidence type="ECO:0000313" key="2">
    <source>
        <dbReference type="EMBL" id="OKP01524.1"/>
    </source>
</evidence>